<feature type="non-terminal residue" evidence="1">
    <location>
        <position position="42"/>
    </location>
</feature>
<protein>
    <submittedName>
        <fullName evidence="1">Polyprenyl synthetase family protein</fullName>
    </submittedName>
</protein>
<accession>A0A7K3RT50</accession>
<dbReference type="EMBL" id="JAAGMP010000382">
    <property type="protein sequence ID" value="NEC18213.1"/>
    <property type="molecule type" value="Genomic_DNA"/>
</dbReference>
<evidence type="ECO:0000313" key="1">
    <source>
        <dbReference type="EMBL" id="NEC18213.1"/>
    </source>
</evidence>
<comment type="caution">
    <text evidence="1">The sequence shown here is derived from an EMBL/GenBank/DDBJ whole genome shotgun (WGS) entry which is preliminary data.</text>
</comment>
<dbReference type="AlphaFoldDB" id="A0A7K3RT50"/>
<organism evidence="1 2">
    <name type="scientific">Streptomyces parvus</name>
    <dbReference type="NCBI Taxonomy" id="66428"/>
    <lineage>
        <taxon>Bacteria</taxon>
        <taxon>Bacillati</taxon>
        <taxon>Actinomycetota</taxon>
        <taxon>Actinomycetes</taxon>
        <taxon>Kitasatosporales</taxon>
        <taxon>Streptomycetaceae</taxon>
        <taxon>Streptomyces</taxon>
    </lineage>
</organism>
<dbReference type="Proteomes" id="UP000469670">
    <property type="component" value="Unassembled WGS sequence"/>
</dbReference>
<evidence type="ECO:0000313" key="2">
    <source>
        <dbReference type="Proteomes" id="UP000469670"/>
    </source>
</evidence>
<name>A0A7K3RT50_9ACTN</name>
<gene>
    <name evidence="1" type="ORF">G3I50_08045</name>
</gene>
<proteinExistence type="predicted"/>
<reference evidence="1 2" key="1">
    <citation type="submission" date="2020-01" db="EMBL/GenBank/DDBJ databases">
        <title>Insect and environment-associated Actinomycetes.</title>
        <authorList>
            <person name="Currrie C."/>
            <person name="Chevrette M."/>
            <person name="Carlson C."/>
            <person name="Stubbendieck R."/>
            <person name="Wendt-Pienkowski E."/>
        </authorList>
    </citation>
    <scope>NUCLEOTIDE SEQUENCE [LARGE SCALE GENOMIC DNA]</scope>
    <source>
        <strain evidence="1 2">SID7590</strain>
    </source>
</reference>
<sequence length="42" mass="4639">MTLSTTRRASAPQILDRCRELVRPALVASVGRLHPWHAETAA</sequence>